<dbReference type="Proteomes" id="UP000275078">
    <property type="component" value="Unassembled WGS sequence"/>
</dbReference>
<evidence type="ECO:0000313" key="2">
    <source>
        <dbReference type="Proteomes" id="UP000275078"/>
    </source>
</evidence>
<keyword evidence="2" id="KW-1185">Reference proteome</keyword>
<organism evidence="1 2">
    <name type="scientific">Ascobolus immersus RN42</name>
    <dbReference type="NCBI Taxonomy" id="1160509"/>
    <lineage>
        <taxon>Eukaryota</taxon>
        <taxon>Fungi</taxon>
        <taxon>Dikarya</taxon>
        <taxon>Ascomycota</taxon>
        <taxon>Pezizomycotina</taxon>
        <taxon>Pezizomycetes</taxon>
        <taxon>Pezizales</taxon>
        <taxon>Ascobolaceae</taxon>
        <taxon>Ascobolus</taxon>
    </lineage>
</organism>
<evidence type="ECO:0000313" key="1">
    <source>
        <dbReference type="EMBL" id="RPA83503.1"/>
    </source>
</evidence>
<protein>
    <submittedName>
        <fullName evidence="1">Uncharacterized protein</fullName>
    </submittedName>
</protein>
<sequence length="344" mass="40185">MADSIVSSPDLEANRTNSLSFSSNDLQPTHSRYCYYKGPPSQCCCSKEIPLNADYAPISLHTCFYLDDDSNCGCSAMVWHVCYAQQRAGRLSLSLPRFSPRMQHLLKHRLIDTAGMTTNSVRRCAEMPFILSLSWHIKLGFMRALPYLLDENFPPQLVPVMEEYVVFIFETVQPYLVELEAVGEFTVVEEWMVHDESIESWVALPLDMWQHLGERYRLRLLREGQVQLIQAYLEATMVELGMMVRREVTARMLTRVAQRAWRVLKRFFLIMRSERLELKMIEYLTAEEPMNWVLLDGINDCTNKFEDELERLGYWDVVEEGSEEERARKVRLGKVLRWTNISVF</sequence>
<dbReference type="AlphaFoldDB" id="A0A3N4IBN4"/>
<proteinExistence type="predicted"/>
<reference evidence="1 2" key="1">
    <citation type="journal article" date="2018" name="Nat. Ecol. Evol.">
        <title>Pezizomycetes genomes reveal the molecular basis of ectomycorrhizal truffle lifestyle.</title>
        <authorList>
            <person name="Murat C."/>
            <person name="Payen T."/>
            <person name="Noel B."/>
            <person name="Kuo A."/>
            <person name="Morin E."/>
            <person name="Chen J."/>
            <person name="Kohler A."/>
            <person name="Krizsan K."/>
            <person name="Balestrini R."/>
            <person name="Da Silva C."/>
            <person name="Montanini B."/>
            <person name="Hainaut M."/>
            <person name="Levati E."/>
            <person name="Barry K.W."/>
            <person name="Belfiori B."/>
            <person name="Cichocki N."/>
            <person name="Clum A."/>
            <person name="Dockter R.B."/>
            <person name="Fauchery L."/>
            <person name="Guy J."/>
            <person name="Iotti M."/>
            <person name="Le Tacon F."/>
            <person name="Lindquist E.A."/>
            <person name="Lipzen A."/>
            <person name="Malagnac F."/>
            <person name="Mello A."/>
            <person name="Molinier V."/>
            <person name="Miyauchi S."/>
            <person name="Poulain J."/>
            <person name="Riccioni C."/>
            <person name="Rubini A."/>
            <person name="Sitrit Y."/>
            <person name="Splivallo R."/>
            <person name="Traeger S."/>
            <person name="Wang M."/>
            <person name="Zifcakova L."/>
            <person name="Wipf D."/>
            <person name="Zambonelli A."/>
            <person name="Paolocci F."/>
            <person name="Nowrousian M."/>
            <person name="Ottonello S."/>
            <person name="Baldrian P."/>
            <person name="Spatafora J.W."/>
            <person name="Henrissat B."/>
            <person name="Nagy L.G."/>
            <person name="Aury J.M."/>
            <person name="Wincker P."/>
            <person name="Grigoriev I.V."/>
            <person name="Bonfante P."/>
            <person name="Martin F.M."/>
        </authorList>
    </citation>
    <scope>NUCLEOTIDE SEQUENCE [LARGE SCALE GENOMIC DNA]</scope>
    <source>
        <strain evidence="1 2">RN42</strain>
    </source>
</reference>
<dbReference type="EMBL" id="ML119664">
    <property type="protein sequence ID" value="RPA83503.1"/>
    <property type="molecule type" value="Genomic_DNA"/>
</dbReference>
<name>A0A3N4IBN4_ASCIM</name>
<gene>
    <name evidence="1" type="ORF">BJ508DRAFT_413446</name>
</gene>
<accession>A0A3N4IBN4</accession>